<comment type="caution">
    <text evidence="2">The sequence shown here is derived from an EMBL/GenBank/DDBJ whole genome shotgun (WGS) entry which is preliminary data.</text>
</comment>
<feature type="domain" description="Calcineurin-like phosphoesterase" evidence="1">
    <location>
        <begin position="10"/>
        <end position="113"/>
    </location>
</feature>
<dbReference type="PANTHER" id="PTHR12905:SF0">
    <property type="entry name" value="CALCINEURIN-LIKE PHOSPHOESTERASE DOMAIN-CONTAINING PROTEIN"/>
    <property type="match status" value="1"/>
</dbReference>
<organism evidence="2 3">
    <name type="scientific">Polyplosphaeria fusca</name>
    <dbReference type="NCBI Taxonomy" id="682080"/>
    <lineage>
        <taxon>Eukaryota</taxon>
        <taxon>Fungi</taxon>
        <taxon>Dikarya</taxon>
        <taxon>Ascomycota</taxon>
        <taxon>Pezizomycotina</taxon>
        <taxon>Dothideomycetes</taxon>
        <taxon>Pleosporomycetidae</taxon>
        <taxon>Pleosporales</taxon>
        <taxon>Tetraplosphaeriaceae</taxon>
        <taxon>Polyplosphaeria</taxon>
    </lineage>
</organism>
<protein>
    <recommendedName>
        <fullName evidence="1">Calcineurin-like phosphoesterase domain-containing protein</fullName>
    </recommendedName>
</protein>
<dbReference type="Pfam" id="PF00149">
    <property type="entry name" value="Metallophos"/>
    <property type="match status" value="1"/>
</dbReference>
<name>A0A9P4R5G7_9PLEO</name>
<evidence type="ECO:0000313" key="3">
    <source>
        <dbReference type="Proteomes" id="UP000799444"/>
    </source>
</evidence>
<dbReference type="InterPro" id="IPR029052">
    <property type="entry name" value="Metallo-depent_PP-like"/>
</dbReference>
<dbReference type="OrthoDB" id="630188at2759"/>
<dbReference type="AlphaFoldDB" id="A0A9P4R5G7"/>
<gene>
    <name evidence="2" type="ORF">EJ04DRAFT_560766</name>
</gene>
<evidence type="ECO:0000259" key="1">
    <source>
        <dbReference type="Pfam" id="PF00149"/>
    </source>
</evidence>
<proteinExistence type="predicted"/>
<dbReference type="PANTHER" id="PTHR12905">
    <property type="entry name" value="METALLOPHOSPHOESTERASE"/>
    <property type="match status" value="1"/>
</dbReference>
<evidence type="ECO:0000313" key="2">
    <source>
        <dbReference type="EMBL" id="KAF2738470.1"/>
    </source>
</evidence>
<dbReference type="Gene3D" id="3.60.21.10">
    <property type="match status" value="1"/>
</dbReference>
<accession>A0A9P4R5G7</accession>
<dbReference type="InterPro" id="IPR004843">
    <property type="entry name" value="Calcineurin-like_PHP"/>
</dbReference>
<keyword evidence="3" id="KW-1185">Reference proteome</keyword>
<dbReference type="EMBL" id="ML996109">
    <property type="protein sequence ID" value="KAF2738470.1"/>
    <property type="molecule type" value="Genomic_DNA"/>
</dbReference>
<reference evidence="2" key="1">
    <citation type="journal article" date="2020" name="Stud. Mycol.">
        <title>101 Dothideomycetes genomes: a test case for predicting lifestyles and emergence of pathogens.</title>
        <authorList>
            <person name="Haridas S."/>
            <person name="Albert R."/>
            <person name="Binder M."/>
            <person name="Bloem J."/>
            <person name="Labutti K."/>
            <person name="Salamov A."/>
            <person name="Andreopoulos B."/>
            <person name="Baker S."/>
            <person name="Barry K."/>
            <person name="Bills G."/>
            <person name="Bluhm B."/>
            <person name="Cannon C."/>
            <person name="Castanera R."/>
            <person name="Culley D."/>
            <person name="Daum C."/>
            <person name="Ezra D."/>
            <person name="Gonzalez J."/>
            <person name="Henrissat B."/>
            <person name="Kuo A."/>
            <person name="Liang C."/>
            <person name="Lipzen A."/>
            <person name="Lutzoni F."/>
            <person name="Magnuson J."/>
            <person name="Mondo S."/>
            <person name="Nolan M."/>
            <person name="Ohm R."/>
            <person name="Pangilinan J."/>
            <person name="Park H.-J."/>
            <person name="Ramirez L."/>
            <person name="Alfaro M."/>
            <person name="Sun H."/>
            <person name="Tritt A."/>
            <person name="Yoshinaga Y."/>
            <person name="Zwiers L.-H."/>
            <person name="Turgeon B."/>
            <person name="Goodwin S."/>
            <person name="Spatafora J."/>
            <person name="Crous P."/>
            <person name="Grigoriev I."/>
        </authorList>
    </citation>
    <scope>NUCLEOTIDE SEQUENCE</scope>
    <source>
        <strain evidence="2">CBS 125425</strain>
    </source>
</reference>
<dbReference type="GO" id="GO:0016787">
    <property type="term" value="F:hydrolase activity"/>
    <property type="evidence" value="ECO:0007669"/>
    <property type="project" value="InterPro"/>
</dbReference>
<dbReference type="Proteomes" id="UP000799444">
    <property type="component" value="Unassembled WGS sequence"/>
</dbReference>
<dbReference type="InterPro" id="IPR051693">
    <property type="entry name" value="UPF0046_metallophosphoest"/>
</dbReference>
<dbReference type="SUPFAM" id="SSF56300">
    <property type="entry name" value="Metallo-dependent phosphatases"/>
    <property type="match status" value="1"/>
</dbReference>
<sequence>MAKIPAELRLIIAGNHEISLDRKYYLNEGGVEATYKNCLSLVQGPESLATQSGITFLEEASTIPENIDIVMTHGPPKYILDTTPDDRSAGCEHLRIAIERTHPRLHCFGHVHCGYGAQRIKYESKGDIICAFSREWVGRNQAKKKGYACLPPNSAQSFRDDRGQTLMVNAAMAGHEEDMGNMPWLVELGLETKVDNLEVGTFNGSGMTVSAELHPKQHE</sequence>